<evidence type="ECO:0000313" key="14">
    <source>
        <dbReference type="EMBL" id="PHT93995.1"/>
    </source>
</evidence>
<evidence type="ECO:0000256" key="9">
    <source>
        <dbReference type="ARBA" id="ARBA00023004"/>
    </source>
</evidence>
<evidence type="ECO:0000256" key="7">
    <source>
        <dbReference type="ARBA" id="ARBA00022989"/>
    </source>
</evidence>
<evidence type="ECO:0000256" key="13">
    <source>
        <dbReference type="RuleBase" id="RU000461"/>
    </source>
</evidence>
<comment type="caution">
    <text evidence="14">The sequence shown here is derived from an EMBL/GenBank/DDBJ whole genome shotgun (WGS) entry which is preliminary data.</text>
</comment>
<evidence type="ECO:0000256" key="2">
    <source>
        <dbReference type="ARBA" id="ARBA00004167"/>
    </source>
</evidence>
<feature type="binding site" description="axial binding residue" evidence="12">
    <location>
        <position position="397"/>
    </location>
    <ligand>
        <name>heme</name>
        <dbReference type="ChEBI" id="CHEBI:30413"/>
    </ligand>
    <ligandPart>
        <name>Fe</name>
        <dbReference type="ChEBI" id="CHEBI:18248"/>
    </ligandPart>
</feature>
<comment type="similarity">
    <text evidence="3 13">Belongs to the cytochrome P450 family.</text>
</comment>
<dbReference type="SUPFAM" id="SSF48264">
    <property type="entry name" value="Cytochrome P450"/>
    <property type="match status" value="1"/>
</dbReference>
<dbReference type="PRINTS" id="PR00385">
    <property type="entry name" value="P450"/>
</dbReference>
<evidence type="ECO:0000256" key="1">
    <source>
        <dbReference type="ARBA" id="ARBA00001971"/>
    </source>
</evidence>
<evidence type="ECO:0000256" key="10">
    <source>
        <dbReference type="ARBA" id="ARBA00023033"/>
    </source>
</evidence>
<comment type="cofactor">
    <cofactor evidence="1 12">
        <name>heme</name>
        <dbReference type="ChEBI" id="CHEBI:30413"/>
    </cofactor>
</comment>
<dbReference type="PANTHER" id="PTHR47944:SF10">
    <property type="entry name" value="CYTOCHROME P450 98A9"/>
    <property type="match status" value="1"/>
</dbReference>
<keyword evidence="7" id="KW-1133">Transmembrane helix</keyword>
<keyword evidence="10 13" id="KW-0503">Monooxygenase</keyword>
<dbReference type="AlphaFoldDB" id="A0A2G3AIC9"/>
<evidence type="ECO:0000256" key="3">
    <source>
        <dbReference type="ARBA" id="ARBA00010617"/>
    </source>
</evidence>
<reference evidence="14 15" key="2">
    <citation type="journal article" date="2017" name="Genome Biol.">
        <title>New reference genome sequences of hot pepper reveal the massive evolution of plant disease-resistance genes by retroduplication.</title>
        <authorList>
            <person name="Kim S."/>
            <person name="Park J."/>
            <person name="Yeom S.I."/>
            <person name="Kim Y.M."/>
            <person name="Seo E."/>
            <person name="Kim K.T."/>
            <person name="Kim M.S."/>
            <person name="Lee J.M."/>
            <person name="Cheong K."/>
            <person name="Shin H.S."/>
            <person name="Kim S.B."/>
            <person name="Han K."/>
            <person name="Lee J."/>
            <person name="Park M."/>
            <person name="Lee H.A."/>
            <person name="Lee H.Y."/>
            <person name="Lee Y."/>
            <person name="Oh S."/>
            <person name="Lee J.H."/>
            <person name="Choi E."/>
            <person name="Choi E."/>
            <person name="Lee S.E."/>
            <person name="Jeon J."/>
            <person name="Kim H."/>
            <person name="Choi G."/>
            <person name="Song H."/>
            <person name="Lee J."/>
            <person name="Lee S.C."/>
            <person name="Kwon J.K."/>
            <person name="Lee H.Y."/>
            <person name="Koo N."/>
            <person name="Hong Y."/>
            <person name="Kim R.W."/>
            <person name="Kang W.H."/>
            <person name="Huh J.H."/>
            <person name="Kang B.C."/>
            <person name="Yang T.J."/>
            <person name="Lee Y.H."/>
            <person name="Bennetzen J.L."/>
            <person name="Choi D."/>
        </authorList>
    </citation>
    <scope>NUCLEOTIDE SEQUENCE [LARGE SCALE GENOMIC DNA]</scope>
    <source>
        <strain evidence="15">cv. CM334</strain>
    </source>
</reference>
<dbReference type="InterPro" id="IPR001128">
    <property type="entry name" value="Cyt_P450"/>
</dbReference>
<dbReference type="EMBL" id="AYRZ02000001">
    <property type="protein sequence ID" value="PHT93995.1"/>
    <property type="molecule type" value="Genomic_DNA"/>
</dbReference>
<keyword evidence="11" id="KW-0472">Membrane</keyword>
<name>A0A2G3AIC9_CAPAN</name>
<keyword evidence="4 12" id="KW-0349">Heme</keyword>
<gene>
    <name evidence="14" type="ORF">T459_01877</name>
</gene>
<evidence type="ECO:0000256" key="12">
    <source>
        <dbReference type="PIRSR" id="PIRSR602401-1"/>
    </source>
</evidence>
<keyword evidence="5" id="KW-0812">Transmembrane</keyword>
<dbReference type="Proteomes" id="UP000222542">
    <property type="component" value="Unassembled WGS sequence"/>
</dbReference>
<evidence type="ECO:0000256" key="6">
    <source>
        <dbReference type="ARBA" id="ARBA00022723"/>
    </source>
</evidence>
<dbReference type="PANTHER" id="PTHR47944">
    <property type="entry name" value="CYTOCHROME P450 98A9"/>
    <property type="match status" value="1"/>
</dbReference>
<evidence type="ECO:0000256" key="8">
    <source>
        <dbReference type="ARBA" id="ARBA00023002"/>
    </source>
</evidence>
<dbReference type="PRINTS" id="PR00463">
    <property type="entry name" value="EP450I"/>
</dbReference>
<dbReference type="InterPro" id="IPR036396">
    <property type="entry name" value="Cyt_P450_sf"/>
</dbReference>
<dbReference type="Pfam" id="PF00067">
    <property type="entry name" value="p450"/>
    <property type="match status" value="1"/>
</dbReference>
<dbReference type="GO" id="GO:0016020">
    <property type="term" value="C:membrane"/>
    <property type="evidence" value="ECO:0007669"/>
    <property type="project" value="UniProtKB-SubCell"/>
</dbReference>
<dbReference type="GO" id="GO:0020037">
    <property type="term" value="F:heme binding"/>
    <property type="evidence" value="ECO:0007669"/>
    <property type="project" value="InterPro"/>
</dbReference>
<dbReference type="InterPro" id="IPR017972">
    <property type="entry name" value="Cyt_P450_CS"/>
</dbReference>
<dbReference type="FunFam" id="1.10.630.10:FF:000039">
    <property type="entry name" value="Cytochrome P450"/>
    <property type="match status" value="1"/>
</dbReference>
<keyword evidence="6 12" id="KW-0479">Metal-binding</keyword>
<evidence type="ECO:0000313" key="15">
    <source>
        <dbReference type="Proteomes" id="UP000222542"/>
    </source>
</evidence>
<proteinExistence type="inferred from homology"/>
<evidence type="ECO:0000256" key="11">
    <source>
        <dbReference type="ARBA" id="ARBA00023136"/>
    </source>
</evidence>
<comment type="subcellular location">
    <subcellularLocation>
        <location evidence="2">Membrane</location>
        <topology evidence="2">Single-pass membrane protein</topology>
    </subcellularLocation>
</comment>
<dbReference type="OMA" id="PWLSCFF"/>
<organism evidence="14 15">
    <name type="scientific">Capsicum annuum</name>
    <name type="common">Capsicum pepper</name>
    <dbReference type="NCBI Taxonomy" id="4072"/>
    <lineage>
        <taxon>Eukaryota</taxon>
        <taxon>Viridiplantae</taxon>
        <taxon>Streptophyta</taxon>
        <taxon>Embryophyta</taxon>
        <taxon>Tracheophyta</taxon>
        <taxon>Spermatophyta</taxon>
        <taxon>Magnoliopsida</taxon>
        <taxon>eudicotyledons</taxon>
        <taxon>Gunneridae</taxon>
        <taxon>Pentapetalae</taxon>
        <taxon>asterids</taxon>
        <taxon>lamiids</taxon>
        <taxon>Solanales</taxon>
        <taxon>Solanaceae</taxon>
        <taxon>Solanoideae</taxon>
        <taxon>Capsiceae</taxon>
        <taxon>Capsicum</taxon>
    </lineage>
</organism>
<dbReference type="PROSITE" id="PS00086">
    <property type="entry name" value="CYTOCHROME_P450"/>
    <property type="match status" value="1"/>
</dbReference>
<dbReference type="InterPro" id="IPR002401">
    <property type="entry name" value="Cyt_P450_E_grp-I"/>
</dbReference>
<evidence type="ECO:0000256" key="4">
    <source>
        <dbReference type="ARBA" id="ARBA00022617"/>
    </source>
</evidence>
<keyword evidence="8 13" id="KW-0560">Oxidoreductase</keyword>
<dbReference type="Pfam" id="PF14223">
    <property type="entry name" value="Retrotran_gag_2"/>
    <property type="match status" value="1"/>
</dbReference>
<reference evidence="14 15" key="1">
    <citation type="journal article" date="2014" name="Nat. Genet.">
        <title>Genome sequence of the hot pepper provides insights into the evolution of pungency in Capsicum species.</title>
        <authorList>
            <person name="Kim S."/>
            <person name="Park M."/>
            <person name="Yeom S.I."/>
            <person name="Kim Y.M."/>
            <person name="Lee J.M."/>
            <person name="Lee H.A."/>
            <person name="Seo E."/>
            <person name="Choi J."/>
            <person name="Cheong K."/>
            <person name="Kim K.T."/>
            <person name="Jung K."/>
            <person name="Lee G.W."/>
            <person name="Oh S.K."/>
            <person name="Bae C."/>
            <person name="Kim S.B."/>
            <person name="Lee H.Y."/>
            <person name="Kim S.Y."/>
            <person name="Kim M.S."/>
            <person name="Kang B.C."/>
            <person name="Jo Y.D."/>
            <person name="Yang H.B."/>
            <person name="Jeong H.J."/>
            <person name="Kang W.H."/>
            <person name="Kwon J.K."/>
            <person name="Shin C."/>
            <person name="Lim J.Y."/>
            <person name="Park J.H."/>
            <person name="Huh J.H."/>
            <person name="Kim J.S."/>
            <person name="Kim B.D."/>
            <person name="Cohen O."/>
            <person name="Paran I."/>
            <person name="Suh M.C."/>
            <person name="Lee S.B."/>
            <person name="Kim Y.K."/>
            <person name="Shin Y."/>
            <person name="Noh S.J."/>
            <person name="Park J."/>
            <person name="Seo Y.S."/>
            <person name="Kwon S.Y."/>
            <person name="Kim H.A."/>
            <person name="Park J.M."/>
            <person name="Kim H.J."/>
            <person name="Choi S.B."/>
            <person name="Bosland P.W."/>
            <person name="Reeves G."/>
            <person name="Jo S.H."/>
            <person name="Lee B.W."/>
            <person name="Cho H.T."/>
            <person name="Choi H.S."/>
            <person name="Lee M.S."/>
            <person name="Yu Y."/>
            <person name="Do Choi Y."/>
            <person name="Park B.S."/>
            <person name="van Deynze A."/>
            <person name="Ashrafi H."/>
            <person name="Hill T."/>
            <person name="Kim W.T."/>
            <person name="Pai H.S."/>
            <person name="Ahn H.K."/>
            <person name="Yeam I."/>
            <person name="Giovannoni J.J."/>
            <person name="Rose J.K."/>
            <person name="Sorensen I."/>
            <person name="Lee S.J."/>
            <person name="Kim R.W."/>
            <person name="Choi I.Y."/>
            <person name="Choi B.S."/>
            <person name="Lim J.S."/>
            <person name="Lee Y.H."/>
            <person name="Choi D."/>
        </authorList>
    </citation>
    <scope>NUCLEOTIDE SEQUENCE [LARGE SCALE GENOMIC DNA]</scope>
    <source>
        <strain evidence="15">cv. CM334</strain>
    </source>
</reference>
<accession>A0A2G3AIC9</accession>
<dbReference type="GO" id="GO:0016705">
    <property type="term" value="F:oxidoreductase activity, acting on paired donors, with incorporation or reduction of molecular oxygen"/>
    <property type="evidence" value="ECO:0007669"/>
    <property type="project" value="InterPro"/>
</dbReference>
<keyword evidence="15" id="KW-1185">Reference proteome</keyword>
<dbReference type="Gramene" id="PHT93995">
    <property type="protein sequence ID" value="PHT93995"/>
    <property type="gene ID" value="T459_01877"/>
</dbReference>
<dbReference type="Gene3D" id="1.10.630.10">
    <property type="entry name" value="Cytochrome P450"/>
    <property type="match status" value="1"/>
</dbReference>
<sequence length="545" mass="62217">MALSFALLAVSILLIFIAYNLFLRLKAKLPPVVNNAQLAKEVLKDNDQNLANRFRTKPLANVSRNGSDLIWADYGHHYVKVRKLCNLELSTLKRIEALRPIREEEVTSMIHDIFRDSSKPGNVGKSLIMRGYLGLVSFNNITRLTFGKRFMNSEGKVDEQGQELKQIVSNGMKIGGKLKLGDFVPWLSYFFKDDNEALKAQDSHVDRFTRVIMSEHTLARKKTGETKQHFVDALLTLQKEYELSDDTIIGLLWDMITAGMDTMAITVECAMAELVKNPRVQQKAQEELDRIIVSDHVITESDMSKLSYLQSVVKESLRLHPPTPIMLPHMAGATVKIGGYNIPTDPIVHVNVWALGRDPKVWKDPLQFRPERFIEEDVDMKGHDFRLLPFGAGRRICPGTNLASNMVTSMLAHLLHHFKWSPPFGVETQDIDMLESPLSLTCERLYKLFLLQDCLNTYMNVCGYIRQWVENNVRNHIVNKTHARSLWDKLETFYASKTGNNKLFLLKQLMNIRYKEGSPISDHINDFQGVLDQLSGMGVKFDEKI</sequence>
<dbReference type="GO" id="GO:0004497">
    <property type="term" value="F:monooxygenase activity"/>
    <property type="evidence" value="ECO:0007669"/>
    <property type="project" value="UniProtKB-KW"/>
</dbReference>
<dbReference type="STRING" id="4072.A0A2G3AIC9"/>
<dbReference type="GO" id="GO:0005506">
    <property type="term" value="F:iron ion binding"/>
    <property type="evidence" value="ECO:0007669"/>
    <property type="project" value="InterPro"/>
</dbReference>
<evidence type="ECO:0000256" key="5">
    <source>
        <dbReference type="ARBA" id="ARBA00022692"/>
    </source>
</evidence>
<protein>
    <submittedName>
        <fullName evidence="14">Cytochrome 98A2</fullName>
    </submittedName>
</protein>
<keyword evidence="9 12" id="KW-0408">Iron</keyword>